<dbReference type="SUPFAM" id="SSF101801">
    <property type="entry name" value="Surface presentation of antigens (SPOA)"/>
    <property type="match status" value="1"/>
</dbReference>
<evidence type="ECO:0000313" key="11">
    <source>
        <dbReference type="Proteomes" id="UP000247536"/>
    </source>
</evidence>
<dbReference type="Pfam" id="PF01052">
    <property type="entry name" value="FliMN_C"/>
    <property type="match status" value="1"/>
</dbReference>
<feature type="domain" description="Flagellar motor switch protein FliN-like C-terminal" evidence="9">
    <location>
        <begin position="57"/>
        <end position="124"/>
    </location>
</feature>
<keyword evidence="5" id="KW-0145">Chemotaxis</keyword>
<evidence type="ECO:0000259" key="9">
    <source>
        <dbReference type="Pfam" id="PF01052"/>
    </source>
</evidence>
<dbReference type="PANTHER" id="PTHR43484">
    <property type="match status" value="1"/>
</dbReference>
<keyword evidence="6" id="KW-0283">Flagellar rotation</keyword>
<feature type="region of interest" description="Disordered" evidence="8">
    <location>
        <begin position="1"/>
        <end position="29"/>
    </location>
</feature>
<dbReference type="InterPro" id="IPR051469">
    <property type="entry name" value="FliN/MopA/SpaO"/>
</dbReference>
<sequence>MSDGFDQPMSAGDMSTPSSPAGKGASPAVAPVAGDWPAISIDAAENRSVRLRGGDVQVGEIPVEISAILGRTKLPVAKLMAASEGEQLRLDTQFGQPVELQVNGVVIGYGEIVADVLENFVGIRLLSLNTVTE</sequence>
<dbReference type="PRINTS" id="PR00956">
    <property type="entry name" value="FLGMOTORFLIN"/>
</dbReference>
<comment type="subcellular location">
    <subcellularLocation>
        <location evidence="1">Cell membrane</location>
        <topology evidence="1">Peripheral membrane protein</topology>
        <orientation evidence="1">Cytoplasmic side</orientation>
    </subcellularLocation>
</comment>
<name>A0ABX5NRR9_9HYPH</name>
<evidence type="ECO:0000256" key="6">
    <source>
        <dbReference type="ARBA" id="ARBA00022779"/>
    </source>
</evidence>
<evidence type="ECO:0000256" key="2">
    <source>
        <dbReference type="ARBA" id="ARBA00009226"/>
    </source>
</evidence>
<evidence type="ECO:0000256" key="5">
    <source>
        <dbReference type="ARBA" id="ARBA00022500"/>
    </source>
</evidence>
<evidence type="ECO:0000256" key="4">
    <source>
        <dbReference type="ARBA" id="ARBA00022475"/>
    </source>
</evidence>
<dbReference type="EMBL" id="QJRY01000004">
    <property type="protein sequence ID" value="PYB73266.1"/>
    <property type="molecule type" value="Genomic_DNA"/>
</dbReference>
<evidence type="ECO:0000313" key="10">
    <source>
        <dbReference type="EMBL" id="PYB73266.1"/>
    </source>
</evidence>
<keyword evidence="4" id="KW-1003">Cell membrane</keyword>
<comment type="similarity">
    <text evidence="2">Belongs to the FliN/MopA/SpaO family.</text>
</comment>
<dbReference type="Gene3D" id="2.30.330.10">
    <property type="entry name" value="SpoA-like"/>
    <property type="match status" value="1"/>
</dbReference>
<organism evidence="10 11">
    <name type="scientific">Rhizobium wuzhouense</name>
    <dbReference type="NCBI Taxonomy" id="1986026"/>
    <lineage>
        <taxon>Bacteria</taxon>
        <taxon>Pseudomonadati</taxon>
        <taxon>Pseudomonadota</taxon>
        <taxon>Alphaproteobacteria</taxon>
        <taxon>Hyphomicrobiales</taxon>
        <taxon>Rhizobiaceae</taxon>
        <taxon>Rhizobium/Agrobacterium group</taxon>
        <taxon>Rhizobium</taxon>
    </lineage>
</organism>
<dbReference type="InterPro" id="IPR001172">
    <property type="entry name" value="FliN_T3SS_HrcQb"/>
</dbReference>
<accession>A0ABX5NRR9</accession>
<evidence type="ECO:0000256" key="7">
    <source>
        <dbReference type="ARBA" id="ARBA00023136"/>
    </source>
</evidence>
<dbReference type="InterPro" id="IPR036429">
    <property type="entry name" value="SpoA-like_sf"/>
</dbReference>
<dbReference type="InterPro" id="IPR001543">
    <property type="entry name" value="FliN-like_C"/>
</dbReference>
<dbReference type="Proteomes" id="UP000247536">
    <property type="component" value="Unassembled WGS sequence"/>
</dbReference>
<keyword evidence="7" id="KW-0472">Membrane</keyword>
<protein>
    <recommendedName>
        <fullName evidence="3">Flagellar motor switch protein FliN</fullName>
    </recommendedName>
</protein>
<evidence type="ECO:0000256" key="1">
    <source>
        <dbReference type="ARBA" id="ARBA00004413"/>
    </source>
</evidence>
<evidence type="ECO:0000256" key="3">
    <source>
        <dbReference type="ARBA" id="ARBA00021897"/>
    </source>
</evidence>
<comment type="caution">
    <text evidence="10">The sequence shown here is derived from an EMBL/GenBank/DDBJ whole genome shotgun (WGS) entry which is preliminary data.</text>
</comment>
<dbReference type="PANTHER" id="PTHR43484:SF1">
    <property type="entry name" value="FLAGELLAR MOTOR SWITCH PROTEIN FLIN"/>
    <property type="match status" value="1"/>
</dbReference>
<reference evidence="10 11" key="1">
    <citation type="submission" date="2018-06" db="EMBL/GenBank/DDBJ databases">
        <title>Rhizobium wuzhouense sp. nov., isolated from roots of Oryza officinalis.</title>
        <authorList>
            <person name="Yuan T."/>
        </authorList>
    </citation>
    <scope>NUCLEOTIDE SEQUENCE [LARGE SCALE GENOMIC DNA]</scope>
    <source>
        <strain evidence="10 11">W44</strain>
    </source>
</reference>
<proteinExistence type="inferred from homology"/>
<keyword evidence="11" id="KW-1185">Reference proteome</keyword>
<dbReference type="RefSeq" id="WP_110791945.1">
    <property type="nucleotide sequence ID" value="NZ_QJRY01000004.1"/>
</dbReference>
<gene>
    <name evidence="10" type="ORF">DMY87_13240</name>
</gene>
<evidence type="ECO:0000256" key="8">
    <source>
        <dbReference type="SAM" id="MobiDB-lite"/>
    </source>
</evidence>